<proteinExistence type="predicted"/>
<protein>
    <submittedName>
        <fullName evidence="1">Uncharacterized protein</fullName>
    </submittedName>
</protein>
<evidence type="ECO:0000313" key="1">
    <source>
        <dbReference type="EMBL" id="RUS33029.1"/>
    </source>
</evidence>
<name>A0A433QTB4_9FUNG</name>
<keyword evidence="2" id="KW-1185">Reference proteome</keyword>
<organism evidence="1 2">
    <name type="scientific">Jimgerdemannia flammicorona</name>
    <dbReference type="NCBI Taxonomy" id="994334"/>
    <lineage>
        <taxon>Eukaryota</taxon>
        <taxon>Fungi</taxon>
        <taxon>Fungi incertae sedis</taxon>
        <taxon>Mucoromycota</taxon>
        <taxon>Mucoromycotina</taxon>
        <taxon>Endogonomycetes</taxon>
        <taxon>Endogonales</taxon>
        <taxon>Endogonaceae</taxon>
        <taxon>Jimgerdemannia</taxon>
    </lineage>
</organism>
<comment type="caution">
    <text evidence="1">The sequence shown here is derived from an EMBL/GenBank/DDBJ whole genome shotgun (WGS) entry which is preliminary data.</text>
</comment>
<dbReference type="EMBL" id="RBNJ01001576">
    <property type="protein sequence ID" value="RUS33029.1"/>
    <property type="molecule type" value="Genomic_DNA"/>
</dbReference>
<dbReference type="AlphaFoldDB" id="A0A433QTB4"/>
<accession>A0A433QTB4</accession>
<evidence type="ECO:0000313" key="2">
    <source>
        <dbReference type="Proteomes" id="UP000274822"/>
    </source>
</evidence>
<dbReference type="Proteomes" id="UP000274822">
    <property type="component" value="Unassembled WGS sequence"/>
</dbReference>
<reference evidence="1 2" key="1">
    <citation type="journal article" date="2018" name="New Phytol.">
        <title>Phylogenomics of Endogonaceae and evolution of mycorrhizas within Mucoromycota.</title>
        <authorList>
            <person name="Chang Y."/>
            <person name="Desiro A."/>
            <person name="Na H."/>
            <person name="Sandor L."/>
            <person name="Lipzen A."/>
            <person name="Clum A."/>
            <person name="Barry K."/>
            <person name="Grigoriev I.V."/>
            <person name="Martin F.M."/>
            <person name="Stajich J.E."/>
            <person name="Smith M.E."/>
            <person name="Bonito G."/>
            <person name="Spatafora J.W."/>
        </authorList>
    </citation>
    <scope>NUCLEOTIDE SEQUENCE [LARGE SCALE GENOMIC DNA]</scope>
    <source>
        <strain evidence="1 2">AD002</strain>
    </source>
</reference>
<gene>
    <name evidence="1" type="ORF">BC938DRAFT_473462</name>
</gene>
<sequence>MTSWPRPNGMIRQPIFSGQRKAGNYISRSDASRPCGLSVVSRFGPSLPPLSISGQSSLSTPRLWALVPLPVGAHEFKYKGPSADRLCSTPVTHTHSLISRTMRSTTLSSILLLLRLLLLGLGQSSASPLVERDANTTVPAGPVRRTIQFTFGSKQEQVTVVSSNFTKSAVTGTTSNSYAFTLSTNWVPQIRSGYSTISAGGPTASGYSQSVDFWRLVEWNDTIDVTESTSTYDMYNIVLNNQWNAWTNTSITNDDGVVNVFQVTNKDASPHIQAILTYSSPRIFHHNSNNTIITTDTGSVRLTPNAIKYTLTISNWKYVYANSKLAVIQTVHSYGWRVQRGNGVTNSSTSIGTPFYTWNSTAIADGTSIGVVAQNYTARANSFGFGAKLAAAQAAEDQSWFSSAESFDIYVFSFDRVQPQKIVWDPALGFVDGINADNLVSSASHLRTASLTMIFAALLAFMLL</sequence>